<keyword evidence="5" id="KW-0500">Molybdenum</keyword>
<feature type="domain" description="4Fe-4S Mo/W bis-MGD-type" evidence="11">
    <location>
        <begin position="1"/>
        <end position="57"/>
    </location>
</feature>
<dbReference type="Gene3D" id="1.10.10.1100">
    <property type="entry name" value="BFD-like [2Fe-2S]-binding domain"/>
    <property type="match status" value="1"/>
</dbReference>
<dbReference type="GO" id="GO:0043546">
    <property type="term" value="F:molybdopterin cofactor binding"/>
    <property type="evidence" value="ECO:0007669"/>
    <property type="project" value="InterPro"/>
</dbReference>
<dbReference type="InterPro" id="IPR041854">
    <property type="entry name" value="BFD-like_2Fe2S-bd_dom_sf"/>
</dbReference>
<dbReference type="Pfam" id="PF04324">
    <property type="entry name" value="Fer2_BFD"/>
    <property type="match status" value="1"/>
</dbReference>
<name>A0A443VMY8_RAOPL</name>
<dbReference type="InterPro" id="IPR050123">
    <property type="entry name" value="Prok_molybdopt-oxidoreductase"/>
</dbReference>
<evidence type="ECO:0000256" key="9">
    <source>
        <dbReference type="ARBA" id="ARBA00023014"/>
    </source>
</evidence>
<dbReference type="GO" id="GO:0042128">
    <property type="term" value="P:nitrate assimilation"/>
    <property type="evidence" value="ECO:0007669"/>
    <property type="project" value="UniProtKB-KW"/>
</dbReference>
<dbReference type="Pfam" id="PF00384">
    <property type="entry name" value="Molybdopterin"/>
    <property type="match status" value="1"/>
</dbReference>
<dbReference type="SUPFAM" id="SSF50692">
    <property type="entry name" value="ADC-like"/>
    <property type="match status" value="1"/>
</dbReference>
<keyword evidence="7" id="KW-0560">Oxidoreductase</keyword>
<protein>
    <submittedName>
        <fullName evidence="12">Nitrate reductase</fullName>
    </submittedName>
</protein>
<proteinExistence type="inferred from homology"/>
<comment type="caution">
    <text evidence="12">The sequence shown here is derived from an EMBL/GenBank/DDBJ whole genome shotgun (WGS) entry which is preliminary data.</text>
</comment>
<dbReference type="Gene3D" id="3.40.228.10">
    <property type="entry name" value="Dimethylsulfoxide Reductase, domain 2"/>
    <property type="match status" value="1"/>
</dbReference>
<dbReference type="InterPro" id="IPR006657">
    <property type="entry name" value="MoPterin_dinucl-bd_dom"/>
</dbReference>
<evidence type="ECO:0000256" key="10">
    <source>
        <dbReference type="ARBA" id="ARBA00023063"/>
    </source>
</evidence>
<dbReference type="InterPro" id="IPR006963">
    <property type="entry name" value="Mopterin_OxRdtase_4Fe-4S_dom"/>
</dbReference>
<dbReference type="GO" id="GO:0016020">
    <property type="term" value="C:membrane"/>
    <property type="evidence" value="ECO:0007669"/>
    <property type="project" value="TreeGrafter"/>
</dbReference>
<dbReference type="Proteomes" id="UP000288843">
    <property type="component" value="Unassembled WGS sequence"/>
</dbReference>
<dbReference type="CDD" id="cd02791">
    <property type="entry name" value="MopB_CT_Nitrate-R-NapA-like"/>
    <property type="match status" value="1"/>
</dbReference>
<gene>
    <name evidence="12" type="ORF">DN603_12945</name>
</gene>
<dbReference type="GO" id="GO:0046872">
    <property type="term" value="F:metal ion binding"/>
    <property type="evidence" value="ECO:0007669"/>
    <property type="project" value="UniProtKB-KW"/>
</dbReference>
<comment type="cofactor">
    <cofactor evidence="2">
        <name>[4Fe-4S] cluster</name>
        <dbReference type="ChEBI" id="CHEBI:49883"/>
    </cofactor>
</comment>
<dbReference type="SUPFAM" id="SSF53706">
    <property type="entry name" value="Formate dehydrogenase/DMSO reductase, domains 1-3"/>
    <property type="match status" value="1"/>
</dbReference>
<comment type="cofactor">
    <cofactor evidence="1">
        <name>Mo-bis(molybdopterin guanine dinucleotide)</name>
        <dbReference type="ChEBI" id="CHEBI:60539"/>
    </cofactor>
</comment>
<dbReference type="EMBL" id="QKOX01000011">
    <property type="protein sequence ID" value="RWT22682.1"/>
    <property type="molecule type" value="Genomic_DNA"/>
</dbReference>
<evidence type="ECO:0000256" key="4">
    <source>
        <dbReference type="ARBA" id="ARBA00022485"/>
    </source>
</evidence>
<keyword evidence="10" id="KW-0534">Nitrate assimilation</keyword>
<comment type="similarity">
    <text evidence="3">Belongs to the prokaryotic molybdopterin-containing oxidoreductase family. NasA/NapA/NarB subfamily.</text>
</comment>
<evidence type="ECO:0000256" key="2">
    <source>
        <dbReference type="ARBA" id="ARBA00001966"/>
    </source>
</evidence>
<dbReference type="Gene3D" id="2.20.25.90">
    <property type="entry name" value="ADC-like domains"/>
    <property type="match status" value="1"/>
</dbReference>
<evidence type="ECO:0000313" key="12">
    <source>
        <dbReference type="EMBL" id="RWT22682.1"/>
    </source>
</evidence>
<evidence type="ECO:0000256" key="5">
    <source>
        <dbReference type="ARBA" id="ARBA00022505"/>
    </source>
</evidence>
<evidence type="ECO:0000256" key="6">
    <source>
        <dbReference type="ARBA" id="ARBA00022723"/>
    </source>
</evidence>
<reference evidence="12 13" key="1">
    <citation type="submission" date="2018-06" db="EMBL/GenBank/DDBJ databases">
        <title>Carbapenemase-producing Enterobacteriaceae present in wastewater treatment plant effluent and nearby surface waters in the US.</title>
        <authorList>
            <person name="Mathys D.A."/>
            <person name="Mollenkopf D.F."/>
            <person name="Feicht S.M."/>
            <person name="Adams R.J."/>
            <person name="Albers A.L."/>
            <person name="Stuever D.M."/>
            <person name="Daniels J.B."/>
            <person name="Wittum T.E."/>
        </authorList>
    </citation>
    <scope>NUCLEOTIDE SEQUENCE [LARGE SCALE GENOMIC DNA]</scope>
    <source>
        <strain evidence="12 13">GEO_47_Down_B</strain>
    </source>
</reference>
<dbReference type="InterPro" id="IPR006656">
    <property type="entry name" value="Mopterin_OxRdtase"/>
</dbReference>
<keyword evidence="4" id="KW-0004">4Fe-4S</keyword>
<dbReference type="RefSeq" id="WP_128319779.1">
    <property type="nucleotide sequence ID" value="NZ_JAUBKS010000001.1"/>
</dbReference>
<keyword evidence="6" id="KW-0479">Metal-binding</keyword>
<evidence type="ECO:0000256" key="1">
    <source>
        <dbReference type="ARBA" id="ARBA00001942"/>
    </source>
</evidence>
<sequence>MDEIRTTCPYCGVGCGVLARKEENGLVSVRGDERHPANLGRLCVKGAALGETTGLEGRLLRPELEGEAVSWSRALAAASSRLRQIIEQHGPQAVAFYASGQLLTEDYYAANKLMKGFIGAANIDTNSRLCMSSAVTGYKRAFGADVVPCSYEDVENSDLVVLVGSNAAWAHPVLYQRLVQAKRDNPQMKVVVIDPRRTATCDIADSHLAVAPGSDGGLFVGLLRAIAEADALTGDFRDQSQALAAAAAWDTAQVAEFCGLEVEQVAGFYRDFIAAPRAITLYTMGINQSASGSDKCNAIINVHLACGKYGRSGCGPFSLTGQPNAMGGREVGGLATMLAAHMNFEPQDLQRLARFWGTERLAQTPGLTAVELFAAIGRGEVKAVWIMGTNPVVSLPDSLAVSQALAGCPLVIVSDVSARTDTAALAHIRFPALAWGEKNGTVTNSERRISRQRSFLPPPGEAKADWWIIARMAEQLGFGAAFAWRHPHEIFSEHAALSGFENNGQRAFDIGGLADLSREAWDKLAPVRWPVSRSGAGLDLQQGWHGDGKLRMVPVTPQTTRAATDAFYPLILNSGRIRDQWHTMTRTGSVPRLMQHIAEPIVEIAPADARRLQLGEGELARIWSRNGLMVAKTVVSRGQRPGSLFVPMHWNNQFARRGRVNDLLSAITDPWSGQPESKQVAVAIAPWRPAWQGELFCRQPVPLPASVHWRRRATSGVSHLSLAGEHHPQEWLTDWCRQQGWQMQTAQAGARWSLLAWHEGTLMLGWWSHLCEPEIDVGWIADAFRSPPQTPSQRHALLGGKKSGETAPAGRIVCSCFSIGERAISEAIARGCRTPGELGAALKCGTNCGSCIPELKALLAEEQTRA</sequence>
<dbReference type="Pfam" id="PF01568">
    <property type="entry name" value="Molydop_binding"/>
    <property type="match status" value="1"/>
</dbReference>
<dbReference type="GO" id="GO:0016491">
    <property type="term" value="F:oxidoreductase activity"/>
    <property type="evidence" value="ECO:0007669"/>
    <property type="project" value="UniProtKB-KW"/>
</dbReference>
<keyword evidence="9" id="KW-0411">Iron-sulfur</keyword>
<evidence type="ECO:0000259" key="11">
    <source>
        <dbReference type="PROSITE" id="PS51669"/>
    </source>
</evidence>
<dbReference type="InterPro" id="IPR009010">
    <property type="entry name" value="Asp_de-COase-like_dom_sf"/>
</dbReference>
<accession>A0A443VMY8</accession>
<dbReference type="PANTHER" id="PTHR43105">
    <property type="entry name" value="RESPIRATORY NITRATE REDUCTASE"/>
    <property type="match status" value="1"/>
</dbReference>
<keyword evidence="8" id="KW-0408">Iron</keyword>
<dbReference type="InterPro" id="IPR027467">
    <property type="entry name" value="MopterinOxRdtase_cofactor_BS"/>
</dbReference>
<dbReference type="PROSITE" id="PS00551">
    <property type="entry name" value="MOLYBDOPTERIN_PROK_1"/>
    <property type="match status" value="1"/>
</dbReference>
<dbReference type="Gene3D" id="2.40.40.20">
    <property type="match status" value="1"/>
</dbReference>
<dbReference type="SMART" id="SM00926">
    <property type="entry name" value="Molybdop_Fe4S4"/>
    <property type="match status" value="1"/>
</dbReference>
<dbReference type="GO" id="GO:1990204">
    <property type="term" value="C:oxidoreductase complex"/>
    <property type="evidence" value="ECO:0007669"/>
    <property type="project" value="UniProtKB-ARBA"/>
</dbReference>
<evidence type="ECO:0000256" key="8">
    <source>
        <dbReference type="ARBA" id="ARBA00023004"/>
    </source>
</evidence>
<dbReference type="Pfam" id="PF04879">
    <property type="entry name" value="Molybdop_Fe4S4"/>
    <property type="match status" value="1"/>
</dbReference>
<dbReference type="CDD" id="cd02754">
    <property type="entry name" value="MopB_Nitrate-R-NapA-like"/>
    <property type="match status" value="1"/>
</dbReference>
<evidence type="ECO:0000313" key="13">
    <source>
        <dbReference type="Proteomes" id="UP000288843"/>
    </source>
</evidence>
<dbReference type="GO" id="GO:0045333">
    <property type="term" value="P:cellular respiration"/>
    <property type="evidence" value="ECO:0007669"/>
    <property type="project" value="UniProtKB-ARBA"/>
</dbReference>
<dbReference type="PANTHER" id="PTHR43105:SF9">
    <property type="entry name" value="NADPH-FE(3+) OXIDOREDUCTASE SUBUNIT ALPHA"/>
    <property type="match status" value="1"/>
</dbReference>
<dbReference type="GO" id="GO:0051539">
    <property type="term" value="F:4 iron, 4 sulfur cluster binding"/>
    <property type="evidence" value="ECO:0007669"/>
    <property type="project" value="UniProtKB-KW"/>
</dbReference>
<dbReference type="InterPro" id="IPR007419">
    <property type="entry name" value="BFD-like_2Fe2S-bd_dom"/>
</dbReference>
<dbReference type="AlphaFoldDB" id="A0A443VMY8"/>
<evidence type="ECO:0000256" key="7">
    <source>
        <dbReference type="ARBA" id="ARBA00023002"/>
    </source>
</evidence>
<organism evidence="12 13">
    <name type="scientific">Raoultella planticola</name>
    <name type="common">Klebsiella planticola</name>
    <dbReference type="NCBI Taxonomy" id="575"/>
    <lineage>
        <taxon>Bacteria</taxon>
        <taxon>Pseudomonadati</taxon>
        <taxon>Pseudomonadota</taxon>
        <taxon>Gammaproteobacteria</taxon>
        <taxon>Enterobacterales</taxon>
        <taxon>Enterobacteriaceae</taxon>
        <taxon>Klebsiella/Raoultella group</taxon>
        <taxon>Raoultella</taxon>
    </lineage>
</organism>
<dbReference type="PROSITE" id="PS51669">
    <property type="entry name" value="4FE4S_MOW_BIS_MGD"/>
    <property type="match status" value="1"/>
</dbReference>
<dbReference type="Gene3D" id="3.40.50.740">
    <property type="match status" value="1"/>
</dbReference>
<evidence type="ECO:0000256" key="3">
    <source>
        <dbReference type="ARBA" id="ARBA00008747"/>
    </source>
</evidence>
<dbReference type="InterPro" id="IPR041957">
    <property type="entry name" value="CT_Nitrate-R-NapA-like"/>
</dbReference>